<organism evidence="1 2">
    <name type="scientific">Sphingobacterium nematocida</name>
    <dbReference type="NCBI Taxonomy" id="1513896"/>
    <lineage>
        <taxon>Bacteria</taxon>
        <taxon>Pseudomonadati</taxon>
        <taxon>Bacteroidota</taxon>
        <taxon>Sphingobacteriia</taxon>
        <taxon>Sphingobacteriales</taxon>
        <taxon>Sphingobacteriaceae</taxon>
        <taxon>Sphingobacterium</taxon>
    </lineage>
</organism>
<dbReference type="Proteomes" id="UP000190150">
    <property type="component" value="Unassembled WGS sequence"/>
</dbReference>
<name>A0A1T5ESI2_9SPHI</name>
<evidence type="ECO:0000313" key="1">
    <source>
        <dbReference type="EMBL" id="SKB86884.1"/>
    </source>
</evidence>
<keyword evidence="2" id="KW-1185">Reference proteome</keyword>
<reference evidence="2" key="1">
    <citation type="submission" date="2017-02" db="EMBL/GenBank/DDBJ databases">
        <authorList>
            <person name="Varghese N."/>
            <person name="Submissions S."/>
        </authorList>
    </citation>
    <scope>NUCLEOTIDE SEQUENCE [LARGE SCALE GENOMIC DNA]</scope>
    <source>
        <strain evidence="2">DSM 24091</strain>
    </source>
</reference>
<accession>A0A1T5ESI2</accession>
<evidence type="ECO:0000313" key="2">
    <source>
        <dbReference type="Proteomes" id="UP000190150"/>
    </source>
</evidence>
<protein>
    <submittedName>
        <fullName evidence="1">Uncharacterized protein</fullName>
    </submittedName>
</protein>
<dbReference type="EMBL" id="FUZF01000012">
    <property type="protein sequence ID" value="SKB86884.1"/>
    <property type="molecule type" value="Genomic_DNA"/>
</dbReference>
<gene>
    <name evidence="1" type="ORF">SAMN05660841_02764</name>
</gene>
<proteinExistence type="predicted"/>
<dbReference type="AlphaFoldDB" id="A0A1T5ESI2"/>
<sequence>MKSKGFCTKASWNSPLSKWWAARWMPQPGQSSPVIVFIGQRGNKELSKGLKCL</sequence>